<evidence type="ECO:0000256" key="1">
    <source>
        <dbReference type="HAMAP-Rule" id="MF_02216"/>
    </source>
</evidence>
<dbReference type="KEGG" id="epi:Q3V30_03270"/>
<comment type="function">
    <text evidence="1">Required for efficient ubiquinone (coenzyme Q) biosynthesis. UbiK is probably an accessory factor of Ubi enzymes and facilitates ubiquinone biosynthesis by acting as an assembly factor, a targeting factor, or both.</text>
</comment>
<dbReference type="GO" id="GO:0006744">
    <property type="term" value="P:ubiquinone biosynthetic process"/>
    <property type="evidence" value="ECO:0007669"/>
    <property type="project" value="UniProtKB-UniRule"/>
</dbReference>
<comment type="subcellular location">
    <subcellularLocation>
        <location evidence="1">Cytoplasm</location>
    </subcellularLocation>
</comment>
<dbReference type="Proteomes" id="UP001228139">
    <property type="component" value="Chromosome"/>
</dbReference>
<feature type="region of interest" description="Disordered" evidence="2">
    <location>
        <begin position="77"/>
        <end position="137"/>
    </location>
</feature>
<keyword evidence="1" id="KW-0963">Cytoplasm</keyword>
<keyword evidence="1" id="KW-0831">Ubiquinone biosynthesis</keyword>
<reference evidence="3 4" key="1">
    <citation type="submission" date="2023-07" db="EMBL/GenBank/DDBJ databases">
        <title>Pathogenic bacteria of pear tree diseases.</title>
        <authorList>
            <person name="Zhang Z."/>
            <person name="He L."/>
            <person name="Huang R."/>
        </authorList>
    </citation>
    <scope>NUCLEOTIDE SEQUENCE [LARGE SCALE GENOMIC DNA]</scope>
    <source>
        <strain evidence="3 4">DE2</strain>
    </source>
</reference>
<dbReference type="PANTHER" id="PTHR38040">
    <property type="entry name" value="UBIQUINONE BIOSYNTHESIS ACCESSORY FACTOR UBIK"/>
    <property type="match status" value="1"/>
</dbReference>
<evidence type="ECO:0000256" key="2">
    <source>
        <dbReference type="SAM" id="MobiDB-lite"/>
    </source>
</evidence>
<comment type="similarity">
    <text evidence="1">Belongs to the UbiK family.</text>
</comment>
<protein>
    <recommendedName>
        <fullName evidence="1">Ubiquinone biosynthesis accessory factor UbiK</fullName>
    </recommendedName>
</protein>
<dbReference type="Pfam" id="PF04380">
    <property type="entry name" value="BMFP"/>
    <property type="match status" value="1"/>
</dbReference>
<organism evidence="3 4">
    <name type="scientific">Erwinia pyri</name>
    <dbReference type="NCBI Taxonomy" id="3062598"/>
    <lineage>
        <taxon>Bacteria</taxon>
        <taxon>Pseudomonadati</taxon>
        <taxon>Pseudomonadota</taxon>
        <taxon>Gammaproteobacteria</taxon>
        <taxon>Enterobacterales</taxon>
        <taxon>Erwiniaceae</taxon>
        <taxon>Erwinia</taxon>
    </lineage>
</organism>
<evidence type="ECO:0000313" key="4">
    <source>
        <dbReference type="Proteomes" id="UP001228139"/>
    </source>
</evidence>
<sequence length="137" mass="14621">MIDPKKIEQLARQVHESMPKGIREFGDDVEKKIRQTLQSQLTRLDLVNREEFDVQTQVLLRTREKLAALEQRIAELESRGTTATDPAPAAAPLSSAAPVSTSSVTPGATHASAAPASPAASTDPAAPVTPTDAIDKQ</sequence>
<dbReference type="GO" id="GO:0005829">
    <property type="term" value="C:cytosol"/>
    <property type="evidence" value="ECO:0007669"/>
    <property type="project" value="TreeGrafter"/>
</dbReference>
<evidence type="ECO:0000313" key="3">
    <source>
        <dbReference type="EMBL" id="WLS79545.1"/>
    </source>
</evidence>
<dbReference type="HAMAP" id="MF_02216">
    <property type="entry name" value="UbiK"/>
    <property type="match status" value="1"/>
</dbReference>
<feature type="compositionally biased region" description="Low complexity" evidence="2">
    <location>
        <begin position="81"/>
        <end position="137"/>
    </location>
</feature>
<comment type="pathway">
    <text evidence="1">Cofactor biosynthesis; ubiquinone biosynthesis.</text>
</comment>
<dbReference type="NCBIfam" id="NF047835">
    <property type="entry name" value="UbiqAccUbiK"/>
    <property type="match status" value="1"/>
</dbReference>
<proteinExistence type="inferred from homology"/>
<dbReference type="InterPro" id="IPR007475">
    <property type="entry name" value="UbiK"/>
</dbReference>
<dbReference type="RefSeq" id="WP_306210423.1">
    <property type="nucleotide sequence ID" value="NZ_CP132353.1"/>
</dbReference>
<gene>
    <name evidence="1" type="primary">ubiK</name>
    <name evidence="3" type="ORF">Q3V30_03270</name>
</gene>
<dbReference type="AlphaFoldDB" id="A0AA50DP02"/>
<accession>A0AA50DP02</accession>
<dbReference type="EMBL" id="CP132353">
    <property type="protein sequence ID" value="WLS79545.1"/>
    <property type="molecule type" value="Genomic_DNA"/>
</dbReference>
<keyword evidence="4" id="KW-1185">Reference proteome</keyword>
<name>A0AA50DP02_9GAMM</name>
<dbReference type="PANTHER" id="PTHR38040:SF1">
    <property type="entry name" value="UBIQUINONE BIOSYNTHESIS ACCESSORY FACTOR UBIK"/>
    <property type="match status" value="1"/>
</dbReference>